<evidence type="ECO:0000313" key="1">
    <source>
        <dbReference type="EMBL" id="SAM00650.1"/>
    </source>
</evidence>
<dbReference type="Proteomes" id="UP000078561">
    <property type="component" value="Unassembled WGS sequence"/>
</dbReference>
<evidence type="ECO:0000313" key="2">
    <source>
        <dbReference type="Proteomes" id="UP000078561"/>
    </source>
</evidence>
<sequence>MKMKPPRQAQEWSYSSHRELIGKAFSSPGIRYNKRAHIKCGSSARMSGNVCANVDQIRRRGRWNNTTMEGTSHTAFQEKCCNQWRASPPMVGPFILHVPSLTHTPASARSCSRRSTNDMTDWRRKNSVLEDFYTRLGAYDGTPPLLSHLATFILL</sequence>
<evidence type="ECO:0008006" key="3">
    <source>
        <dbReference type="Google" id="ProtNLM"/>
    </source>
</evidence>
<accession>A0A163JCZ6</accession>
<dbReference type="EMBL" id="LT553376">
    <property type="protein sequence ID" value="SAM00650.1"/>
    <property type="molecule type" value="Genomic_DNA"/>
</dbReference>
<protein>
    <recommendedName>
        <fullName evidence="3">Ndc10 domain-containing protein</fullName>
    </recommendedName>
</protein>
<name>A0A163JCZ6_ABSGL</name>
<dbReference type="InParanoid" id="A0A163JCZ6"/>
<dbReference type="GO" id="GO:0003677">
    <property type="term" value="F:DNA binding"/>
    <property type="evidence" value="ECO:0007669"/>
    <property type="project" value="InterPro"/>
</dbReference>
<proteinExistence type="predicted"/>
<keyword evidence="2" id="KW-1185">Reference proteome</keyword>
<reference evidence="1" key="1">
    <citation type="submission" date="2016-04" db="EMBL/GenBank/DDBJ databases">
        <authorList>
            <person name="Evans L.H."/>
            <person name="Alamgir A."/>
            <person name="Owens N."/>
            <person name="Weber N.D."/>
            <person name="Virtaneva K."/>
            <person name="Barbian K."/>
            <person name="Babar A."/>
            <person name="Rosenke K."/>
        </authorList>
    </citation>
    <scope>NUCLEOTIDE SEQUENCE [LARGE SCALE GENOMIC DNA]</scope>
    <source>
        <strain evidence="1">CBS 101.48</strain>
    </source>
</reference>
<dbReference type="AlphaFoldDB" id="A0A163JCZ6"/>
<organism evidence="1">
    <name type="scientific">Absidia glauca</name>
    <name type="common">Pin mould</name>
    <dbReference type="NCBI Taxonomy" id="4829"/>
    <lineage>
        <taxon>Eukaryota</taxon>
        <taxon>Fungi</taxon>
        <taxon>Fungi incertae sedis</taxon>
        <taxon>Mucoromycota</taxon>
        <taxon>Mucoromycotina</taxon>
        <taxon>Mucoromycetes</taxon>
        <taxon>Mucorales</taxon>
        <taxon>Cunninghamellaceae</taxon>
        <taxon>Absidia</taxon>
    </lineage>
</organism>
<dbReference type="InterPro" id="IPR038279">
    <property type="entry name" value="Ndc10_dom2_sf"/>
</dbReference>
<dbReference type="OrthoDB" id="120763at2759"/>
<gene>
    <name evidence="1" type="primary">ABSGL_06366.1 scaffold 8296</name>
</gene>
<dbReference type="Gene3D" id="1.10.443.20">
    <property type="entry name" value="Centromere DNA-binding protein complex CBF3 subunit, domain 2"/>
    <property type="match status" value="1"/>
</dbReference>